<dbReference type="Gene3D" id="3.90.640.10">
    <property type="entry name" value="Actin, Chain A, domain 4"/>
    <property type="match status" value="1"/>
</dbReference>
<dbReference type="Pfam" id="PF00022">
    <property type="entry name" value="Actin"/>
    <property type="match status" value="1"/>
</dbReference>
<dbReference type="Pfam" id="PF09597">
    <property type="entry name" value="SAM_Ribosomal_mS41"/>
    <property type="match status" value="1"/>
</dbReference>
<evidence type="ECO:0000256" key="6">
    <source>
        <dbReference type="RuleBase" id="RU000677"/>
    </source>
</evidence>
<feature type="compositionally biased region" description="Polar residues" evidence="7">
    <location>
        <begin position="836"/>
        <end position="847"/>
    </location>
</feature>
<feature type="region of interest" description="Disordered" evidence="7">
    <location>
        <begin position="508"/>
        <end position="643"/>
    </location>
</feature>
<feature type="active site" description="Tele-phosphohistidine intermediate" evidence="4">
    <location>
        <position position="1691"/>
    </location>
</feature>
<evidence type="ECO:0000256" key="5">
    <source>
        <dbReference type="RuleBase" id="RU000487"/>
    </source>
</evidence>
<feature type="region of interest" description="Disordered" evidence="7">
    <location>
        <begin position="1842"/>
        <end position="1862"/>
    </location>
</feature>
<keyword evidence="3 4" id="KW-0547">Nucleotide-binding</keyword>
<comment type="catalytic activity">
    <reaction evidence="4">
        <text>succinate + ATP + CoA = succinyl-CoA + ADP + phosphate</text>
        <dbReference type="Rhea" id="RHEA:17661"/>
        <dbReference type="ChEBI" id="CHEBI:30031"/>
        <dbReference type="ChEBI" id="CHEBI:30616"/>
        <dbReference type="ChEBI" id="CHEBI:43474"/>
        <dbReference type="ChEBI" id="CHEBI:57287"/>
        <dbReference type="ChEBI" id="CHEBI:57292"/>
        <dbReference type="ChEBI" id="CHEBI:456216"/>
        <dbReference type="EC" id="6.2.1.5"/>
    </reaction>
</comment>
<feature type="binding site" evidence="4">
    <location>
        <position position="1480"/>
    </location>
    <ligand>
        <name>CoA</name>
        <dbReference type="ChEBI" id="CHEBI:57287"/>
    </ligand>
</feature>
<feature type="compositionally biased region" description="Basic residues" evidence="7">
    <location>
        <begin position="618"/>
        <end position="628"/>
    </location>
</feature>
<organism evidence="10 11">
    <name type="scientific">Candidozyma haemuli</name>
    <dbReference type="NCBI Taxonomy" id="45357"/>
    <lineage>
        <taxon>Eukaryota</taxon>
        <taxon>Fungi</taxon>
        <taxon>Dikarya</taxon>
        <taxon>Ascomycota</taxon>
        <taxon>Saccharomycotina</taxon>
        <taxon>Pichiomycetes</taxon>
        <taxon>Metschnikowiaceae</taxon>
        <taxon>Candidozyma</taxon>
    </lineage>
</organism>
<dbReference type="EMBL" id="CP076662">
    <property type="protein sequence ID" value="QWU87629.1"/>
    <property type="molecule type" value="Genomic_DNA"/>
</dbReference>
<evidence type="ECO:0000256" key="7">
    <source>
        <dbReference type="SAM" id="MobiDB-lite"/>
    </source>
</evidence>
<protein>
    <recommendedName>
        <fullName evidence="4">Succinate--CoA ligase [ADP-forming] subunit alpha, mitochondrial</fullName>
        <ecNumber evidence="4">6.2.1.5</ecNumber>
    </recommendedName>
    <alternativeName>
        <fullName evidence="4">Succinyl-CoA synthetase subunit alpha</fullName>
        <shortName evidence="4">SCS-alpha</shortName>
    </alternativeName>
</protein>
<feature type="region of interest" description="Disordered" evidence="7">
    <location>
        <begin position="113"/>
        <end position="139"/>
    </location>
</feature>
<keyword evidence="11" id="KW-1185">Reference proteome</keyword>
<dbReference type="SUPFAM" id="SSF51735">
    <property type="entry name" value="NAD(P)-binding Rossmann-fold domains"/>
    <property type="match status" value="1"/>
</dbReference>
<dbReference type="PANTHER" id="PTHR11117">
    <property type="entry name" value="SUCCINYL-COA LIGASE SUBUNIT ALPHA"/>
    <property type="match status" value="1"/>
</dbReference>
<feature type="compositionally biased region" description="Low complexity" evidence="7">
    <location>
        <begin position="343"/>
        <end position="353"/>
    </location>
</feature>
<dbReference type="PROSITE" id="PS01216">
    <property type="entry name" value="SUCCINYL_COA_LIG_1"/>
    <property type="match status" value="1"/>
</dbReference>
<feature type="compositionally biased region" description="Low complexity" evidence="7">
    <location>
        <begin position="370"/>
        <end position="382"/>
    </location>
</feature>
<feature type="domain" description="Small ribosomal subunit protein mS41 SAM" evidence="9">
    <location>
        <begin position="1752"/>
        <end position="1808"/>
    </location>
</feature>
<reference evidence="10 11" key="1">
    <citation type="submission" date="2021-06" db="EMBL/GenBank/DDBJ databases">
        <title>Candida outbreak in Lebanon.</title>
        <authorList>
            <person name="Finianos M."/>
        </authorList>
    </citation>
    <scope>NUCLEOTIDE SEQUENCE [LARGE SCALE GENOMIC DNA]</scope>
    <source>
        <strain evidence="10">CA3LBN</strain>
    </source>
</reference>
<accession>A0ABX8I3C4</accession>
<dbReference type="HAMAP" id="MF_01988">
    <property type="entry name" value="Succ_CoA_alpha"/>
    <property type="match status" value="1"/>
</dbReference>
<dbReference type="PRINTS" id="PR01798">
    <property type="entry name" value="SCOASYNTHASE"/>
</dbReference>
<evidence type="ECO:0000256" key="4">
    <source>
        <dbReference type="HAMAP-Rule" id="MF_03222"/>
    </source>
</evidence>
<gene>
    <name evidence="10" type="ORF">CA3LBN_001894</name>
</gene>
<dbReference type="Pfam" id="PF00549">
    <property type="entry name" value="Ligase_CoA"/>
    <property type="match status" value="1"/>
</dbReference>
<dbReference type="InterPro" id="IPR036291">
    <property type="entry name" value="NAD(P)-bd_dom_sf"/>
</dbReference>
<comment type="similarity">
    <text evidence="4 6">Belongs to the succinate/malate CoA ligase alpha subunit family.</text>
</comment>
<dbReference type="SMART" id="SM00268">
    <property type="entry name" value="ACTIN"/>
    <property type="match status" value="1"/>
</dbReference>
<feature type="compositionally biased region" description="Basic and acidic residues" evidence="7">
    <location>
        <begin position="319"/>
        <end position="342"/>
    </location>
</feature>
<feature type="binding site" evidence="4">
    <location>
        <begin position="1533"/>
        <end position="1535"/>
    </location>
    <ligand>
        <name>CoA</name>
        <dbReference type="ChEBI" id="CHEBI:57287"/>
    </ligand>
</feature>
<dbReference type="SUPFAM" id="SSF52210">
    <property type="entry name" value="Succinyl-CoA synthetase domains"/>
    <property type="match status" value="1"/>
</dbReference>
<feature type="region of interest" description="Disordered" evidence="7">
    <location>
        <begin position="704"/>
        <end position="756"/>
    </location>
</feature>
<dbReference type="InterPro" id="IPR016102">
    <property type="entry name" value="Succinyl-CoA_synth-like"/>
</dbReference>
<feature type="region of interest" description="Disordered" evidence="7">
    <location>
        <begin position="836"/>
        <end position="863"/>
    </location>
</feature>
<dbReference type="EC" id="6.2.1.5" evidence="4"/>
<proteinExistence type="inferred from homology"/>
<feature type="compositionally biased region" description="Basic and acidic residues" evidence="7">
    <location>
        <begin position="283"/>
        <end position="295"/>
    </location>
</feature>
<comment type="subunit">
    <text evidence="4">Heterodimer of an alpha and a beta subunit.</text>
</comment>
<comment type="subcellular location">
    <subcellularLocation>
        <location evidence="4">Mitochondrion</location>
    </subcellularLocation>
</comment>
<dbReference type="InterPro" id="IPR004000">
    <property type="entry name" value="Actin"/>
</dbReference>
<feature type="region of interest" description="Disordered" evidence="7">
    <location>
        <begin position="283"/>
        <end position="432"/>
    </location>
</feature>
<dbReference type="SUPFAM" id="SSF53067">
    <property type="entry name" value="Actin-like ATPase domain"/>
    <property type="match status" value="1"/>
</dbReference>
<feature type="binding site" evidence="4">
    <location>
        <position position="1597"/>
    </location>
    <ligand>
        <name>substrate</name>
        <note>ligand shared with subunit beta</note>
    </ligand>
</feature>
<evidence type="ECO:0000256" key="3">
    <source>
        <dbReference type="ARBA" id="ARBA00022741"/>
    </source>
</evidence>
<evidence type="ECO:0000259" key="8">
    <source>
        <dbReference type="SMART" id="SM00881"/>
    </source>
</evidence>
<dbReference type="NCBIfam" id="NF004230">
    <property type="entry name" value="PRK05678.1"/>
    <property type="match status" value="1"/>
</dbReference>
<dbReference type="InterPro" id="IPR033847">
    <property type="entry name" value="Citrt_syn/SCS-alpha_CS"/>
</dbReference>
<dbReference type="Gene3D" id="3.30.420.40">
    <property type="match status" value="1"/>
</dbReference>
<feature type="domain" description="CoA-binding" evidence="8">
    <location>
        <begin position="1441"/>
        <end position="1537"/>
    </location>
</feature>
<dbReference type="Gene3D" id="3.40.50.261">
    <property type="entry name" value="Succinyl-CoA synthetase domains"/>
    <property type="match status" value="1"/>
</dbReference>
<dbReference type="InterPro" id="IPR005810">
    <property type="entry name" value="CoA_lig_alpha"/>
</dbReference>
<dbReference type="InterPro" id="IPR005811">
    <property type="entry name" value="SUCC_ACL_C"/>
</dbReference>
<dbReference type="Pfam" id="PF02629">
    <property type="entry name" value="CoA_binding"/>
    <property type="match status" value="1"/>
</dbReference>
<dbReference type="PANTHER" id="PTHR11117:SF2">
    <property type="entry name" value="SUCCINATE--COA LIGASE [ADP_GDP-FORMING] SUBUNIT ALPHA, MITOCHONDRIAL"/>
    <property type="match status" value="1"/>
</dbReference>
<dbReference type="SMART" id="SM01238">
    <property type="entry name" value="IGR"/>
    <property type="match status" value="1"/>
</dbReference>
<dbReference type="NCBIfam" id="TIGR01019">
    <property type="entry name" value="sucCoAalpha"/>
    <property type="match status" value="1"/>
</dbReference>
<dbReference type="InterPro" id="IPR019083">
    <property type="entry name" value="SAM_Ribosomal_mS41"/>
</dbReference>
<evidence type="ECO:0000259" key="9">
    <source>
        <dbReference type="SMART" id="SM01238"/>
    </source>
</evidence>
<feature type="compositionally biased region" description="Basic and acidic residues" evidence="7">
    <location>
        <begin position="555"/>
        <end position="568"/>
    </location>
</feature>
<dbReference type="Proteomes" id="UP000825434">
    <property type="component" value="Chromosome 2"/>
</dbReference>
<evidence type="ECO:0000313" key="10">
    <source>
        <dbReference type="EMBL" id="QWU87629.1"/>
    </source>
</evidence>
<keyword evidence="2 4" id="KW-0436">Ligase</keyword>
<feature type="binding site" evidence="4">
    <location>
        <begin position="1454"/>
        <end position="1457"/>
    </location>
    <ligand>
        <name>CoA</name>
        <dbReference type="ChEBI" id="CHEBI:57287"/>
    </ligand>
</feature>
<sequence>MVPKVSVLNPPKDKAPEAVALRLNSEVLASLRGLQKKGTVPKLVVKNGQFVCIRWNRFSSMTNPQSIKVGDSLVYPCSSSNESLRFDIYNARANSAYDFAGTVTERLNVLTDPRQIKNHQKAPVQPKSSLPEKPSFEHARKSSLHEHGLYAVDARGDASTKFLALVALGPTTRREVETRINANGRISPAEMDRLFSTHTQSYNSSMPSSSFTETDTYPSVALGLTDTDQHHDYVILKDKAYKDLRPWSCPFTPYERALVIENAHHALSRLGYSDTHPLRRRITEKPSEKAEDKKPAALGGGLLSAKPGSPSPKRSASPRVEEKRKRPRNDESPLKHSAESSKKFVASSSSSSSSEDERHSKKAKKEGKRSNSSGSNQSTFSNATSYTSPSSINEEHNDDNDHSEDDMKLSSLPRASPALPSKPAPTSNDKRQQYYKRLASNFYSKYSEYKNLHDSLLKDQSGTTQEKKRRVMKLFEMHNLLAGWKRKLWDYYNESNMAQGIMHLSRHKKTNSGSGVVSAPSTGQLQSQDRFQRSGTASPQVSYPDRFAGKQNGKRPVEQRSPRPKIMDHSATPAVKEEEDEHLALPSSPAPANNTEEATAGSPEKEKANSNEDEQDKKKRKTAAKTTKKPSEEVLQRRREGRIKAAATIAQNLKKTGIGRFEEHNGFKLTAVKTVPLINQKNYFAEYLKKDEQATLIRNWRNEKSSLSKPKSANSDKKTEEDDEDEDDDDDNDNDENDEEETENGGSRVKKAGHDTIVLQPGSSFIRLGRATDPTPVAVPAVVAFKRKLAEKSHQKLPLRRIVDGEVDFGEHFEELKGIVTKDFKARMRYYKRRVQPNSRDQAAEFNSKQRGEPIDVNNEPSPKNWLPENDELLNNEFIAGAPALDIPISESFDEWHHRFPIVNGTFNQSTADYSSPQELFGDVTRLTQAALEQINVGKSPQELANLKCLLVIPDLYDKAYVETWCDLLLHSVCFGKVGIIQEAVAATFGATASSACVVDVGSEMTTISCVDEGMIINDSRIRLDYGGKHVTETLTKLLLQQKFPYQDIDLSSFNDDWQLAEAIKHEYGTFNDADIAVQLYDFYKKKPGKQTEKYLFKVYDEVMLAPLGLFYPDIFGIPKEHRERPLLPESFDQYTGEPNNPYSKAHENLQAGHAYSDMTDEALLVKLAEEKANSKQASAPKALNTQGQIDTSSPVIAPLDKAIIESITNAGIATDFGKARKLYDNLLVVGGGLAKFDNFDVLLNDRINIWRPKFLSSSALDDVLTYVSKEKDKMDNKRKQLIEEAKKKKKGGSSSDDVELTEEELDAIDSETQLYVDLDRADGLSDQGSVVAVNVLPPPKEYDPRELTWKGASVFGRLKVANEMWITSADWELLNSRTLYYKIAVHGPIGGDYTPDKNEKTNEVNNNLIHKSTMLSKQFARGFASTAPAKNYASTIKNLKVNADTKVIYQGFTGRQGTFHAEQAIAYGTKVVGGTNPKKAGTEHLGKPVFATVKDAIKETGANATGIFVPPSIAAGAIEEAIEAEIDLAVAITEGIPQHDMLRIAQILKTQSKTRLVGPNCPGLIAPEQCKIGIMPSHIHKRGRVGIISKSGTLTYEAVAQTTQVGLGQSLVIGMGGDPFPGTNFIDALTLFLNDPETEGIIVIGEIGGTAEEDASEFLKQHNLTRPEGPKPVVSFIAGVSAPPGRRMGHAGAIVAGGKGDANSKITALESAGVVVEKSPARLGNSLLQEFKNKGLLINTSTRTKENVHDLETFLKLIGRNSIEHLDAFEGDLEKFLGTSSKQMKKMGIDTAPRRYLLRWRHKFVNDLEPLREHKKGRKTNGGERNARLVKAKRKALERLEEKEKWASSEQAAEEKGEREF</sequence>
<dbReference type="SMART" id="SM00881">
    <property type="entry name" value="CoA_binding"/>
    <property type="match status" value="1"/>
</dbReference>
<dbReference type="Gene3D" id="3.40.50.720">
    <property type="entry name" value="NAD(P)-binding Rossmann-like Domain"/>
    <property type="match status" value="1"/>
</dbReference>
<feature type="compositionally biased region" description="Basic and acidic residues" evidence="7">
    <location>
        <begin position="629"/>
        <end position="638"/>
    </location>
</feature>
<comment type="function">
    <text evidence="4">Succinyl-CoA synthetase functions in the citric acid cycle (TCA), coupling the hydrolysis of succinyl-CoA to the synthesis of ATP and thus represents the only step of substrate-level phosphorylation in the TCA. The alpha subunit of the enzyme binds the substrates coenzyme A and phosphate, while succinate binding and nucleotide specificity is provided by the beta subunit.</text>
</comment>
<dbReference type="InterPro" id="IPR017440">
    <property type="entry name" value="Cit_synth/succinyl-CoA_lig_AS"/>
</dbReference>
<evidence type="ECO:0000256" key="1">
    <source>
        <dbReference type="ARBA" id="ARBA00022532"/>
    </source>
</evidence>
<dbReference type="Gene3D" id="3.30.420.580">
    <property type="match status" value="1"/>
</dbReference>
<name>A0ABX8I3C4_9ASCO</name>
<comment type="similarity">
    <text evidence="5">Belongs to the actin family.</text>
</comment>
<feature type="compositionally biased region" description="Polar residues" evidence="7">
    <location>
        <begin position="511"/>
        <end position="541"/>
    </location>
</feature>
<dbReference type="InterPro" id="IPR003781">
    <property type="entry name" value="CoA-bd"/>
</dbReference>
<dbReference type="InterPro" id="IPR043129">
    <property type="entry name" value="ATPase_NBD"/>
</dbReference>
<feature type="compositionally biased region" description="Acidic residues" evidence="7">
    <location>
        <begin position="721"/>
        <end position="743"/>
    </location>
</feature>
<keyword evidence="4" id="KW-0496">Mitochondrion</keyword>
<dbReference type="CDD" id="cd10206">
    <property type="entry name" value="ASKHA_NBD_Arp8-like"/>
    <property type="match status" value="1"/>
</dbReference>
<feature type="compositionally biased region" description="Low complexity" evidence="7">
    <location>
        <begin position="409"/>
        <end position="427"/>
    </location>
</feature>
<comment type="pathway">
    <text evidence="4">Carbohydrate metabolism; tricarboxylic acid cycle; succinate from succinyl-CoA (ligase route): step 1/1.</text>
</comment>
<evidence type="ECO:0000313" key="11">
    <source>
        <dbReference type="Proteomes" id="UP000825434"/>
    </source>
</evidence>
<keyword evidence="1 4" id="KW-0816">Tricarboxylic acid cycle</keyword>
<dbReference type="PROSITE" id="PS00399">
    <property type="entry name" value="SUCCINYL_COA_LIG_2"/>
    <property type="match status" value="1"/>
</dbReference>
<evidence type="ECO:0000256" key="2">
    <source>
        <dbReference type="ARBA" id="ARBA00022598"/>
    </source>
</evidence>